<evidence type="ECO:0000313" key="3">
    <source>
        <dbReference type="Proteomes" id="UP000649617"/>
    </source>
</evidence>
<reference evidence="2" key="1">
    <citation type="submission" date="2021-02" db="EMBL/GenBank/DDBJ databases">
        <authorList>
            <person name="Dougan E. K."/>
            <person name="Rhodes N."/>
            <person name="Thang M."/>
            <person name="Chan C."/>
        </authorList>
    </citation>
    <scope>NUCLEOTIDE SEQUENCE</scope>
</reference>
<dbReference type="Proteomes" id="UP000649617">
    <property type="component" value="Unassembled WGS sequence"/>
</dbReference>
<evidence type="ECO:0000259" key="1">
    <source>
        <dbReference type="Pfam" id="PF00535"/>
    </source>
</evidence>
<dbReference type="Gene3D" id="3.90.550.10">
    <property type="entry name" value="Spore Coat Polysaccharide Biosynthesis Protein SpsA, Chain A"/>
    <property type="match status" value="1"/>
</dbReference>
<dbReference type="Pfam" id="PF00535">
    <property type="entry name" value="Glycos_transf_2"/>
    <property type="match status" value="1"/>
</dbReference>
<gene>
    <name evidence="2" type="primary">icaA</name>
    <name evidence="2" type="ORF">SPIL2461_LOCUS20921</name>
</gene>
<protein>
    <submittedName>
        <fullName evidence="2">IcaA protein</fullName>
    </submittedName>
</protein>
<evidence type="ECO:0000313" key="2">
    <source>
        <dbReference type="EMBL" id="CAE7729725.1"/>
    </source>
</evidence>
<dbReference type="AlphaFoldDB" id="A0A812XKP9"/>
<dbReference type="InterPro" id="IPR001173">
    <property type="entry name" value="Glyco_trans_2-like"/>
</dbReference>
<feature type="domain" description="Glycosyltransferase 2-like" evidence="1">
    <location>
        <begin position="30"/>
        <end position="188"/>
    </location>
</feature>
<dbReference type="OrthoDB" id="411112at2759"/>
<dbReference type="SUPFAM" id="SSF53448">
    <property type="entry name" value="Nucleotide-diphospho-sugar transferases"/>
    <property type="match status" value="1"/>
</dbReference>
<feature type="non-terminal residue" evidence="2">
    <location>
        <position position="243"/>
    </location>
</feature>
<feature type="non-terminal residue" evidence="2">
    <location>
        <position position="1"/>
    </location>
</feature>
<dbReference type="InterPro" id="IPR029044">
    <property type="entry name" value="Nucleotide-diphossugar_trans"/>
</dbReference>
<keyword evidence="3" id="KW-1185">Reference proteome</keyword>
<proteinExistence type="predicted"/>
<accession>A0A812XKP9</accession>
<dbReference type="EMBL" id="CAJNIZ010045779">
    <property type="protein sequence ID" value="CAE7729725.1"/>
    <property type="molecule type" value="Genomic_DNA"/>
</dbReference>
<sequence>DILMYIMAPWPEKNPAHRNDPMYLRRIGCIVPCHQSAAEIADTVASLLMFLEPEHIIVVDNGNSVEPLDDTREVLKQLNPSVKYAWLPIGHKANALWKGLSLMPDEVEYIMHIDDDTELPENCIFDESVWNDPRVHGVSYGIRVRPLGIVQSLVDWEFRRISQCRLFESTYSTVWFQHGIIGIWRRKAFKETLQDHPFLPFGEDNWNGTINLLKQRTMAQELRSCVKTYAPGAFFPGRYSRDQ</sequence>
<organism evidence="2 3">
    <name type="scientific">Symbiodinium pilosum</name>
    <name type="common">Dinoflagellate</name>
    <dbReference type="NCBI Taxonomy" id="2952"/>
    <lineage>
        <taxon>Eukaryota</taxon>
        <taxon>Sar</taxon>
        <taxon>Alveolata</taxon>
        <taxon>Dinophyceae</taxon>
        <taxon>Suessiales</taxon>
        <taxon>Symbiodiniaceae</taxon>
        <taxon>Symbiodinium</taxon>
    </lineage>
</organism>
<name>A0A812XKP9_SYMPI</name>
<comment type="caution">
    <text evidence="2">The sequence shown here is derived from an EMBL/GenBank/DDBJ whole genome shotgun (WGS) entry which is preliminary data.</text>
</comment>